<reference evidence="14 15" key="1">
    <citation type="journal article" date="2018" name="Sci. Rep.">
        <title>Genomic signatures of local adaptation to the degree of environmental predictability in rotifers.</title>
        <authorList>
            <person name="Franch-Gras L."/>
            <person name="Hahn C."/>
            <person name="Garcia-Roger E.M."/>
            <person name="Carmona M.J."/>
            <person name="Serra M."/>
            <person name="Gomez A."/>
        </authorList>
    </citation>
    <scope>NUCLEOTIDE SEQUENCE [LARGE SCALE GENOMIC DNA]</scope>
    <source>
        <strain evidence="14">HYR1</strain>
    </source>
</reference>
<dbReference type="PRINTS" id="PR02050">
    <property type="entry name" value="B14GALTRFASE"/>
</dbReference>
<organism evidence="14 15">
    <name type="scientific">Brachionus plicatilis</name>
    <name type="common">Marine rotifer</name>
    <name type="synonym">Brachionus muelleri</name>
    <dbReference type="NCBI Taxonomy" id="10195"/>
    <lineage>
        <taxon>Eukaryota</taxon>
        <taxon>Metazoa</taxon>
        <taxon>Spiralia</taxon>
        <taxon>Gnathifera</taxon>
        <taxon>Rotifera</taxon>
        <taxon>Eurotatoria</taxon>
        <taxon>Monogononta</taxon>
        <taxon>Pseudotrocha</taxon>
        <taxon>Ploima</taxon>
        <taxon>Brachionidae</taxon>
        <taxon>Brachionus</taxon>
    </lineage>
</organism>
<evidence type="ECO:0000313" key="15">
    <source>
        <dbReference type="Proteomes" id="UP000276133"/>
    </source>
</evidence>
<comment type="pathway">
    <text evidence="2 11">Protein modification; protein glycosylation.</text>
</comment>
<evidence type="ECO:0000256" key="4">
    <source>
        <dbReference type="ARBA" id="ARBA00022676"/>
    </source>
</evidence>
<feature type="domain" description="Galactosyltransferase N-terminal" evidence="13">
    <location>
        <begin position="99"/>
        <end position="247"/>
    </location>
</feature>
<evidence type="ECO:0000259" key="12">
    <source>
        <dbReference type="Pfam" id="PF02709"/>
    </source>
</evidence>
<evidence type="ECO:0000256" key="3">
    <source>
        <dbReference type="ARBA" id="ARBA00005735"/>
    </source>
</evidence>
<accession>A0A3M7P9V3</accession>
<keyword evidence="9 11" id="KW-0472">Membrane</keyword>
<evidence type="ECO:0000256" key="11">
    <source>
        <dbReference type="RuleBase" id="RU368121"/>
    </source>
</evidence>
<dbReference type="OrthoDB" id="10038994at2759"/>
<dbReference type="Gene3D" id="3.90.550.10">
    <property type="entry name" value="Spore Coat Polysaccharide Biosynthesis Protein SpsA, Chain A"/>
    <property type="match status" value="1"/>
</dbReference>
<keyword evidence="10 11" id="KW-0325">Glycoprotein</keyword>
<evidence type="ECO:0000256" key="8">
    <source>
        <dbReference type="ARBA" id="ARBA00022989"/>
    </source>
</evidence>
<evidence type="ECO:0000256" key="5">
    <source>
        <dbReference type="ARBA" id="ARBA00022679"/>
    </source>
</evidence>
<dbReference type="InterPro" id="IPR029044">
    <property type="entry name" value="Nucleotide-diphossugar_trans"/>
</dbReference>
<dbReference type="GO" id="GO:0033842">
    <property type="term" value="F:N-acetyl-beta-glucosaminyl-derivative 4-beta-N-acetylgalactosaminyltransferase activity"/>
    <property type="evidence" value="ECO:0007669"/>
    <property type="project" value="TreeGrafter"/>
</dbReference>
<name>A0A3M7P9V3_BRAPC</name>
<keyword evidence="5 11" id="KW-0808">Transferase</keyword>
<dbReference type="GO" id="GO:0005975">
    <property type="term" value="P:carbohydrate metabolic process"/>
    <property type="evidence" value="ECO:0007669"/>
    <property type="project" value="InterPro"/>
</dbReference>
<comment type="similarity">
    <text evidence="3 11">Belongs to the glycosyltransferase 7 family.</text>
</comment>
<dbReference type="EC" id="2.4.1.-" evidence="11"/>
<comment type="caution">
    <text evidence="14">The sequence shown here is derived from an EMBL/GenBank/DDBJ whole genome shotgun (WGS) entry which is preliminary data.</text>
</comment>
<proteinExistence type="inferred from homology"/>
<evidence type="ECO:0000313" key="14">
    <source>
        <dbReference type="EMBL" id="RMZ95769.1"/>
    </source>
</evidence>
<feature type="domain" description="Galactosyltransferase C-terminal" evidence="12">
    <location>
        <begin position="252"/>
        <end position="329"/>
    </location>
</feature>
<evidence type="ECO:0000259" key="13">
    <source>
        <dbReference type="Pfam" id="PF13733"/>
    </source>
</evidence>
<dbReference type="AlphaFoldDB" id="A0A3M7P9V3"/>
<protein>
    <recommendedName>
        <fullName evidence="11">Beta-1,4-galactosyltransferase</fullName>
        <ecNumber evidence="11">2.4.1.-</ecNumber>
    </recommendedName>
</protein>
<dbReference type="Pfam" id="PF13733">
    <property type="entry name" value="Glyco_transf_7N"/>
    <property type="match status" value="1"/>
</dbReference>
<dbReference type="GO" id="GO:0008378">
    <property type="term" value="F:galactosyltransferase activity"/>
    <property type="evidence" value="ECO:0007669"/>
    <property type="project" value="TreeGrafter"/>
</dbReference>
<dbReference type="InterPro" id="IPR027995">
    <property type="entry name" value="Galactosyl_T_N"/>
</dbReference>
<dbReference type="Pfam" id="PF02709">
    <property type="entry name" value="Glyco_transf_7C"/>
    <property type="match status" value="1"/>
</dbReference>
<feature type="transmembrane region" description="Helical" evidence="11">
    <location>
        <begin position="12"/>
        <end position="31"/>
    </location>
</feature>
<keyword evidence="6 11" id="KW-0812">Transmembrane</keyword>
<dbReference type="InterPro" id="IPR003859">
    <property type="entry name" value="Galactosyl_T"/>
</dbReference>
<dbReference type="EMBL" id="REGN01012341">
    <property type="protein sequence ID" value="RMZ95769.1"/>
    <property type="molecule type" value="Genomic_DNA"/>
</dbReference>
<dbReference type="GO" id="GO:0005794">
    <property type="term" value="C:Golgi apparatus"/>
    <property type="evidence" value="ECO:0007669"/>
    <property type="project" value="TreeGrafter"/>
</dbReference>
<gene>
    <name evidence="14" type="ORF">BpHYR1_039453</name>
</gene>
<keyword evidence="15" id="KW-1185">Reference proteome</keyword>
<comment type="subcellular location">
    <subcellularLocation>
        <location evidence="1">Membrane</location>
        <topology evidence="1">Single-pass type II membrane protein</topology>
    </subcellularLocation>
</comment>
<keyword evidence="7 11" id="KW-0735">Signal-anchor</keyword>
<dbReference type="UniPathway" id="UPA00378"/>
<evidence type="ECO:0000256" key="9">
    <source>
        <dbReference type="ARBA" id="ARBA00023136"/>
    </source>
</evidence>
<dbReference type="InterPro" id="IPR027791">
    <property type="entry name" value="Galactosyl_T_C"/>
</dbReference>
<dbReference type="PANTHER" id="PTHR19300:SF57">
    <property type="entry name" value="BETA-1,4-N-ACETYLGALACTOSAMINYLTRANSFERASE"/>
    <property type="match status" value="1"/>
</dbReference>
<dbReference type="Proteomes" id="UP000276133">
    <property type="component" value="Unassembled WGS sequence"/>
</dbReference>
<evidence type="ECO:0000256" key="10">
    <source>
        <dbReference type="ARBA" id="ARBA00023180"/>
    </source>
</evidence>
<dbReference type="GO" id="GO:0006688">
    <property type="term" value="P:glycosphingolipid biosynthetic process"/>
    <property type="evidence" value="ECO:0007669"/>
    <property type="project" value="TreeGrafter"/>
</dbReference>
<evidence type="ECO:0000256" key="2">
    <source>
        <dbReference type="ARBA" id="ARBA00004922"/>
    </source>
</evidence>
<dbReference type="SUPFAM" id="SSF53448">
    <property type="entry name" value="Nucleotide-diphospho-sugar transferases"/>
    <property type="match status" value="1"/>
</dbReference>
<dbReference type="STRING" id="10195.A0A3M7P9V3"/>
<keyword evidence="8 11" id="KW-1133">Transmembrane helix</keyword>
<evidence type="ECO:0000256" key="7">
    <source>
        <dbReference type="ARBA" id="ARBA00022968"/>
    </source>
</evidence>
<evidence type="ECO:0000256" key="1">
    <source>
        <dbReference type="ARBA" id="ARBA00004606"/>
    </source>
</evidence>
<evidence type="ECO:0000256" key="6">
    <source>
        <dbReference type="ARBA" id="ARBA00022692"/>
    </source>
</evidence>
<comment type="function">
    <text evidence="11">Catalyses the transfer of galactose onto proteins or lipids.</text>
</comment>
<dbReference type="PANTHER" id="PTHR19300">
    <property type="entry name" value="BETA-1,4-GALACTOSYLTRANSFERASE"/>
    <property type="match status" value="1"/>
</dbReference>
<keyword evidence="4 11" id="KW-0328">Glycosyltransferase</keyword>
<dbReference type="GO" id="GO:0016020">
    <property type="term" value="C:membrane"/>
    <property type="evidence" value="ECO:0007669"/>
    <property type="project" value="UniProtKB-SubCell"/>
</dbReference>
<sequence>MKSLRNILNSKNYFRIVLLGALILLSLNLFLNDHQKLSRKNRHVHSVKFTEKQETQTYESNEEVTKTQNFPVLEEWTEIKKVFSKIVPDDDKKSVKNYCSEIPTKIRRRIKIKTVPENFSAFNSSIGKFNFSEGIKDGGRWSPKDCQARHKVAIVIPYKNRLKNLNYFLYHMHPFLQRQELEYQIFVVEQVNNEVFNKGILMNSAFLEIRKIYNYTIPDLYSFPFDCIIYHDVDLLPEDDRILYSCPQAKPRHLSVAIDKFKYKIFYYRLIGGVLNFRVHHFVKANGYSNEYWGWGGEDDDMEVRLSNMHIGFERPNINIAHYSMLKHDKGVANPLRKVLLKKADTRFQRDGLNNVKYRLKGVIKHCMFTHILIDVGKAPLDISQNMTTTKKTLKIQSPKLSNTTRKN</sequence>